<evidence type="ECO:0000256" key="4">
    <source>
        <dbReference type="ARBA" id="ARBA00023125"/>
    </source>
</evidence>
<dbReference type="EMBL" id="MU155913">
    <property type="protein sequence ID" value="KAF9470600.1"/>
    <property type="molecule type" value="Genomic_DNA"/>
</dbReference>
<dbReference type="GO" id="GO:0005737">
    <property type="term" value="C:cytoplasm"/>
    <property type="evidence" value="ECO:0007669"/>
    <property type="project" value="TreeGrafter"/>
</dbReference>
<evidence type="ECO:0000259" key="8">
    <source>
        <dbReference type="PROSITE" id="PS51194"/>
    </source>
</evidence>
<dbReference type="SUPFAM" id="SSF52540">
    <property type="entry name" value="P-loop containing nucleoside triphosphate hydrolases"/>
    <property type="match status" value="1"/>
</dbReference>
<dbReference type="GO" id="GO:0000724">
    <property type="term" value="P:double-strand break repair via homologous recombination"/>
    <property type="evidence" value="ECO:0007669"/>
    <property type="project" value="TreeGrafter"/>
</dbReference>
<dbReference type="InterPro" id="IPR014001">
    <property type="entry name" value="Helicase_ATP-bd"/>
</dbReference>
<dbReference type="PANTHER" id="PTHR13710:SF105">
    <property type="entry name" value="ATP-DEPENDENT DNA HELICASE Q1"/>
    <property type="match status" value="1"/>
</dbReference>
<dbReference type="OrthoDB" id="3151137at2759"/>
<keyword evidence="3" id="KW-0067">ATP-binding</keyword>
<dbReference type="InterPro" id="IPR011545">
    <property type="entry name" value="DEAD/DEAH_box_helicase_dom"/>
</dbReference>
<evidence type="ECO:0000313" key="10">
    <source>
        <dbReference type="Proteomes" id="UP000807469"/>
    </source>
</evidence>
<keyword evidence="4" id="KW-0238">DNA-binding</keyword>
<comment type="caution">
    <text evidence="9">The sequence shown here is derived from an EMBL/GenBank/DDBJ whole genome shotgun (WGS) entry which is preliminary data.</text>
</comment>
<reference evidence="9" key="1">
    <citation type="submission" date="2020-11" db="EMBL/GenBank/DDBJ databases">
        <authorList>
            <consortium name="DOE Joint Genome Institute"/>
            <person name="Ahrendt S."/>
            <person name="Riley R."/>
            <person name="Andreopoulos W."/>
            <person name="Labutti K."/>
            <person name="Pangilinan J."/>
            <person name="Ruiz-Duenas F.J."/>
            <person name="Barrasa J.M."/>
            <person name="Sanchez-Garcia M."/>
            <person name="Camarero S."/>
            <person name="Miyauchi S."/>
            <person name="Serrano A."/>
            <person name="Linde D."/>
            <person name="Babiker R."/>
            <person name="Drula E."/>
            <person name="Ayuso-Fernandez I."/>
            <person name="Pacheco R."/>
            <person name="Padilla G."/>
            <person name="Ferreira P."/>
            <person name="Barriuso J."/>
            <person name="Kellner H."/>
            <person name="Castanera R."/>
            <person name="Alfaro M."/>
            <person name="Ramirez L."/>
            <person name="Pisabarro A.G."/>
            <person name="Kuo A."/>
            <person name="Tritt A."/>
            <person name="Lipzen A."/>
            <person name="He G."/>
            <person name="Yan M."/>
            <person name="Ng V."/>
            <person name="Cullen D."/>
            <person name="Martin F."/>
            <person name="Rosso M.-N."/>
            <person name="Henrissat B."/>
            <person name="Hibbett D."/>
            <person name="Martinez A.T."/>
            <person name="Grigoriev I.V."/>
        </authorList>
    </citation>
    <scope>NUCLEOTIDE SEQUENCE</scope>
    <source>
        <strain evidence="9">CIRM-BRFM 674</strain>
    </source>
</reference>
<keyword evidence="5" id="KW-0413">Isomerase</keyword>
<evidence type="ECO:0000256" key="2">
    <source>
        <dbReference type="ARBA" id="ARBA00022741"/>
    </source>
</evidence>
<dbReference type="PANTHER" id="PTHR13710">
    <property type="entry name" value="DNA HELICASE RECQ FAMILY MEMBER"/>
    <property type="match status" value="1"/>
</dbReference>
<dbReference type="InterPro" id="IPR027417">
    <property type="entry name" value="P-loop_NTPase"/>
</dbReference>
<dbReference type="PROSITE" id="PS51194">
    <property type="entry name" value="HELICASE_CTER"/>
    <property type="match status" value="1"/>
</dbReference>
<dbReference type="SMART" id="SM00487">
    <property type="entry name" value="DEXDc"/>
    <property type="match status" value="1"/>
</dbReference>
<evidence type="ECO:0000256" key="1">
    <source>
        <dbReference type="ARBA" id="ARBA00005446"/>
    </source>
</evidence>
<sequence length="1636" mass="184771">MLFKNILEGKLQLVPYGRSIQQISIEPTDKLQNQSSTSSIEPIDQKSQLLYHPYLTSRGLVFNQLLGLLICLDCSIAIGSQGVVEHFTHVHSRAGGQLDHTKLQATFHILGVKESAEEVALPNPCPQIEESIRKHHSMHHKDVASPKTWKNIPAQQLHHNQNSSYFSIIPTVAASSNTPPSIHEHFTNINIMRIAAIEAINASNIDLRQVSPWLSATQWHKYVAPYNCEHLTTLVKCPSQQDPLLGFLSMAVDNYTSKADQAINTLSLLALQVLNSPVNSGVYNNTPFHHHQDEATLHGYSLELVKLLALLLRPSTEYTISLPQALQANLQVLSNLLINKDLTSSEKTIHKICLQLWSSEWDEDAAQTMADPTICYLALSQLNPSGGFKEPKLTTPVIAKLEYLIRLTYVYEIAHIQATTQPPLSAFHLAKKYSKWYTEYTPSTFHSLRSLNHLASSISYSTMSIPKIWWKDTQDYRTMLYEGHQVKLDNISNLLAAMETKITMLWETKLLLGFKLRVDYTHLVDNLSNTEVGYSLFSDPRNTCFKGMSTLLLDTIMQDPIQSCHFFKGYTHDGQPIWNPLAFRVWLMFYSKMESLVLTKSEMTAGSSSRGTEINCLNLKNTRTRPSRGLFMMGDHLAYLCQYHKGSSQTLKDKVIPHAFDAHTSDMIIQNLAIARPFAQFAAYICFPNHPEVHQLYDSQLFVNFGKPFNTRNITTCLEEHTLEHIGRKLGLQDWRHISIGFRRKLSTTMEELIDQDNRDTIGALQSHHSRSTENRIYAISPVALASGNADDIFPLYLSHSTDWQEVLHVYRGGSLLPYTQCLAKDLPPPSSKAASSVAPLVKEIVDLLIPTLKPMIESIVKDALMQLQVTSTSSNQPADILLDKKVAQQIHHEMTEIFPTTQIIDTTEPQLFADTSASTIVETNASSGLFEYEDIGFQNIRSSSSTKLTDTTIKALSTWTEDQALNALHQVLKNKDATWTSNVQRDSIMAILNSTTDILTIATTGSGKSMLPIIPSLLETNAITIVILPLKSLITDYKRKLTEMDIPFLHYNGNHIPRGFCTPNMVIISVDMAREQHWEQWITEVNTIKPIRRFCFDEGQYPLTDSNFRESLRDIFAIRCLPVQLVVFSGTLSPLCEPKIKELFLLGEDTQVFRSISTNRPELQLVKALPQPRKDLQNIVAELWGLHSSLFSSQDRALVFVPWIDLGKEIAAKLGCEFYNSKDSDHIKEAIYNRWRSNGNCKVMVSTSAFSCGNDYSSVRLVIHAGTPRQMMGYIQEISRGGRDHKATQCYLLPTTAWGSASSTELDDYLGVVEMKDMCFGGTTCLRFAITQYNDGQGIRCAASSDNLQCSICLPNIGLMPKLFVPPTTNPLKRKAVNHSILDNPPTKKMCYTPTASSSSNIIPEPPKTSAEKTYALIQQRKQAKQKEEMEVMRKLETPLDLLFDQCVICHWLKKKTGARISEEAHEFKHCKFLESPNGMGYLQFKESIQYSGKIHSKICYICHVPNFGDRLHGPFTGPSGCQYLDVILPTLFFAFYHYKLHLEQEFNVQWPTLASYSTWLCGKLVKPKEKSNLISILTRIIQEMDYYILSIHKFKQTYESVVLEDRIITIICYFGIISIFVLEDKIGRIAGILE</sequence>
<gene>
    <name evidence="9" type="ORF">BDN70DRAFT_901974</name>
</gene>
<dbReference type="GO" id="GO:0005524">
    <property type="term" value="F:ATP binding"/>
    <property type="evidence" value="ECO:0007669"/>
    <property type="project" value="UniProtKB-KW"/>
</dbReference>
<proteinExistence type="inferred from homology"/>
<feature type="domain" description="Helicase C-terminal" evidence="8">
    <location>
        <begin position="1179"/>
        <end position="1335"/>
    </location>
</feature>
<organism evidence="9 10">
    <name type="scientific">Pholiota conissans</name>
    <dbReference type="NCBI Taxonomy" id="109636"/>
    <lineage>
        <taxon>Eukaryota</taxon>
        <taxon>Fungi</taxon>
        <taxon>Dikarya</taxon>
        <taxon>Basidiomycota</taxon>
        <taxon>Agaricomycotina</taxon>
        <taxon>Agaricomycetes</taxon>
        <taxon>Agaricomycetidae</taxon>
        <taxon>Agaricales</taxon>
        <taxon>Agaricineae</taxon>
        <taxon>Strophariaceae</taxon>
        <taxon>Pholiota</taxon>
    </lineage>
</organism>
<dbReference type="GO" id="GO:0009378">
    <property type="term" value="F:four-way junction helicase activity"/>
    <property type="evidence" value="ECO:0007669"/>
    <property type="project" value="TreeGrafter"/>
</dbReference>
<dbReference type="Gene3D" id="3.40.50.300">
    <property type="entry name" value="P-loop containing nucleotide triphosphate hydrolases"/>
    <property type="match status" value="2"/>
</dbReference>
<comment type="similarity">
    <text evidence="1">Belongs to the helicase family. RecQ subfamily.</text>
</comment>
<evidence type="ECO:0000256" key="5">
    <source>
        <dbReference type="ARBA" id="ARBA00023235"/>
    </source>
</evidence>
<evidence type="ECO:0000256" key="6">
    <source>
        <dbReference type="ARBA" id="ARBA00034617"/>
    </source>
</evidence>
<dbReference type="SMART" id="SM00490">
    <property type="entry name" value="HELICc"/>
    <property type="match status" value="1"/>
</dbReference>
<accession>A0A9P5YN25</accession>
<dbReference type="GO" id="GO:0003677">
    <property type="term" value="F:DNA binding"/>
    <property type="evidence" value="ECO:0007669"/>
    <property type="project" value="UniProtKB-KW"/>
</dbReference>
<name>A0A9P5YN25_9AGAR</name>
<protein>
    <recommendedName>
        <fullName evidence="7">DNA 3'-5' helicase</fullName>
        <ecNumber evidence="7">5.6.2.4</ecNumber>
    </recommendedName>
</protein>
<dbReference type="GO" id="GO:0005694">
    <property type="term" value="C:chromosome"/>
    <property type="evidence" value="ECO:0007669"/>
    <property type="project" value="TreeGrafter"/>
</dbReference>
<evidence type="ECO:0000256" key="7">
    <source>
        <dbReference type="ARBA" id="ARBA00034808"/>
    </source>
</evidence>
<dbReference type="Pfam" id="PF00270">
    <property type="entry name" value="DEAD"/>
    <property type="match status" value="1"/>
</dbReference>
<dbReference type="Proteomes" id="UP000807469">
    <property type="component" value="Unassembled WGS sequence"/>
</dbReference>
<dbReference type="InterPro" id="IPR001650">
    <property type="entry name" value="Helicase_C-like"/>
</dbReference>
<comment type="catalytic activity">
    <reaction evidence="6">
        <text>Couples ATP hydrolysis with the unwinding of duplex DNA by translocating in the 3'-5' direction.</text>
        <dbReference type="EC" id="5.6.2.4"/>
    </reaction>
</comment>
<dbReference type="GO" id="GO:0043138">
    <property type="term" value="F:3'-5' DNA helicase activity"/>
    <property type="evidence" value="ECO:0007669"/>
    <property type="project" value="UniProtKB-EC"/>
</dbReference>
<evidence type="ECO:0000256" key="3">
    <source>
        <dbReference type="ARBA" id="ARBA00022840"/>
    </source>
</evidence>
<evidence type="ECO:0000313" key="9">
    <source>
        <dbReference type="EMBL" id="KAF9470600.1"/>
    </source>
</evidence>
<dbReference type="Pfam" id="PF00271">
    <property type="entry name" value="Helicase_C"/>
    <property type="match status" value="1"/>
</dbReference>
<keyword evidence="10" id="KW-1185">Reference proteome</keyword>
<dbReference type="EC" id="5.6.2.4" evidence="7"/>
<keyword evidence="2" id="KW-0547">Nucleotide-binding</keyword>